<evidence type="ECO:0000313" key="2">
    <source>
        <dbReference type="EMBL" id="GMH10408.1"/>
    </source>
</evidence>
<evidence type="ECO:0000313" key="3">
    <source>
        <dbReference type="Proteomes" id="UP001279734"/>
    </source>
</evidence>
<organism evidence="2 3">
    <name type="scientific">Nepenthes gracilis</name>
    <name type="common">Slender pitcher plant</name>
    <dbReference type="NCBI Taxonomy" id="150966"/>
    <lineage>
        <taxon>Eukaryota</taxon>
        <taxon>Viridiplantae</taxon>
        <taxon>Streptophyta</taxon>
        <taxon>Embryophyta</taxon>
        <taxon>Tracheophyta</taxon>
        <taxon>Spermatophyta</taxon>
        <taxon>Magnoliopsida</taxon>
        <taxon>eudicotyledons</taxon>
        <taxon>Gunneridae</taxon>
        <taxon>Pentapetalae</taxon>
        <taxon>Caryophyllales</taxon>
        <taxon>Nepenthaceae</taxon>
        <taxon>Nepenthes</taxon>
    </lineage>
</organism>
<feature type="chain" id="PRO_5042058681" evidence="1">
    <location>
        <begin position="20"/>
        <end position="96"/>
    </location>
</feature>
<feature type="signal peptide" evidence="1">
    <location>
        <begin position="1"/>
        <end position="19"/>
    </location>
</feature>
<sequence>MVRVTPALLLLTVLAVSSGLVVHGGRDLKQNTEKAEHPQNFIGAVGVLPSTPPGAGLGGPGNGPGLGPPTAISFFCSFPGLNCVTVRPTFPGGRKP</sequence>
<protein>
    <submittedName>
        <fullName evidence="2">Uncharacterized protein</fullName>
    </submittedName>
</protein>
<dbReference type="AlphaFoldDB" id="A0AAD3XMW1"/>
<keyword evidence="1" id="KW-0732">Signal</keyword>
<proteinExistence type="predicted"/>
<gene>
    <name evidence="2" type="ORF">Nepgr_012249</name>
</gene>
<reference evidence="2" key="1">
    <citation type="submission" date="2023-05" db="EMBL/GenBank/DDBJ databases">
        <title>Nepenthes gracilis genome sequencing.</title>
        <authorList>
            <person name="Fukushima K."/>
        </authorList>
    </citation>
    <scope>NUCLEOTIDE SEQUENCE</scope>
    <source>
        <strain evidence="2">SING2019-196</strain>
    </source>
</reference>
<keyword evidence="3" id="KW-1185">Reference proteome</keyword>
<evidence type="ECO:0000256" key="1">
    <source>
        <dbReference type="SAM" id="SignalP"/>
    </source>
</evidence>
<name>A0AAD3XMW1_NEPGR</name>
<dbReference type="EMBL" id="BSYO01000010">
    <property type="protein sequence ID" value="GMH10408.1"/>
    <property type="molecule type" value="Genomic_DNA"/>
</dbReference>
<dbReference type="Proteomes" id="UP001279734">
    <property type="component" value="Unassembled WGS sequence"/>
</dbReference>
<comment type="caution">
    <text evidence="2">The sequence shown here is derived from an EMBL/GenBank/DDBJ whole genome shotgun (WGS) entry which is preliminary data.</text>
</comment>
<accession>A0AAD3XMW1</accession>